<comment type="caution">
    <text evidence="1">The sequence shown here is derived from an EMBL/GenBank/DDBJ whole genome shotgun (WGS) entry which is preliminary data.</text>
</comment>
<dbReference type="EMBL" id="CAKMTQ010000056">
    <property type="protein sequence ID" value="CAH1540648.1"/>
    <property type="molecule type" value="Genomic_DNA"/>
</dbReference>
<dbReference type="Proteomes" id="UP001295420">
    <property type="component" value="Unassembled WGS sequence"/>
</dbReference>
<protein>
    <submittedName>
        <fullName evidence="1">Uncharacterized protein</fullName>
    </submittedName>
</protein>
<reference evidence="1" key="1">
    <citation type="submission" date="2022-01" db="EMBL/GenBank/DDBJ databases">
        <authorList>
            <person name="Lagorce A."/>
        </authorList>
    </citation>
    <scope>NUCLEOTIDE SEQUENCE</scope>
    <source>
        <strain evidence="1">Th15_F1_D04</strain>
    </source>
</reference>
<evidence type="ECO:0000313" key="1">
    <source>
        <dbReference type="EMBL" id="CAH1540648.1"/>
    </source>
</evidence>
<proteinExistence type="predicted"/>
<dbReference type="AlphaFoldDB" id="A0AAU9QE69"/>
<accession>A0AAU9QE69</accession>
<gene>
    <name evidence="1" type="ORF">THF1D04_60276</name>
</gene>
<organism evidence="1 2">
    <name type="scientific">Vibrio owensii</name>
    <dbReference type="NCBI Taxonomy" id="696485"/>
    <lineage>
        <taxon>Bacteria</taxon>
        <taxon>Pseudomonadati</taxon>
        <taxon>Pseudomonadota</taxon>
        <taxon>Gammaproteobacteria</taxon>
        <taxon>Vibrionales</taxon>
        <taxon>Vibrionaceae</taxon>
        <taxon>Vibrio</taxon>
    </lineage>
</organism>
<name>A0AAU9QE69_9VIBR</name>
<evidence type="ECO:0000313" key="2">
    <source>
        <dbReference type="Proteomes" id="UP001295420"/>
    </source>
</evidence>
<sequence length="60" mass="6659">MVRPPKTPSLTCEVVQILVKVGVQYSVKEEVNVQKVDLKPMEALCCALGLFLFDCNAFLC</sequence>